<dbReference type="Proteomes" id="UP000462055">
    <property type="component" value="Unassembled WGS sequence"/>
</dbReference>
<dbReference type="PROSITE" id="PS51819">
    <property type="entry name" value="VOC"/>
    <property type="match status" value="1"/>
</dbReference>
<reference evidence="2" key="1">
    <citation type="submission" date="2019-12" db="EMBL/GenBank/DDBJ databases">
        <title>Actinomadura physcomitrii sp. nov., a novel actinomycete isolated from moss [Physcomitrium sphaericum (Ludw) Fuernr].</title>
        <authorList>
            <person name="Zhuang X."/>
        </authorList>
    </citation>
    <scope>NUCLEOTIDE SEQUENCE [LARGE SCALE GENOMIC DNA]</scope>
    <source>
        <strain evidence="2">LD22</strain>
    </source>
</reference>
<dbReference type="EMBL" id="WBMS02000018">
    <property type="protein sequence ID" value="MWA03215.1"/>
    <property type="molecule type" value="Genomic_DNA"/>
</dbReference>
<feature type="domain" description="VOC" evidence="1">
    <location>
        <begin position="6"/>
        <end position="132"/>
    </location>
</feature>
<evidence type="ECO:0000259" key="1">
    <source>
        <dbReference type="PROSITE" id="PS51819"/>
    </source>
</evidence>
<dbReference type="Pfam" id="PF00903">
    <property type="entry name" value="Glyoxalase"/>
    <property type="match status" value="1"/>
</dbReference>
<sequence>MALELAKDTIDIGIVTRDRKASLAFYGGVLGLPALEELRMDGFTISRFQVGGCVLKILEFDRAPGVTGPGGALGDATGIRYWTVSVSNLDQILDACRAAGRPIADGPAQVRPGVTIALVEDPDGNLVEFVERPAG</sequence>
<protein>
    <recommendedName>
        <fullName evidence="1">VOC domain-containing protein</fullName>
    </recommendedName>
</protein>
<name>A0A6I4MF79_9ACTN</name>
<dbReference type="CDD" id="cd06587">
    <property type="entry name" value="VOC"/>
    <property type="match status" value="1"/>
</dbReference>
<evidence type="ECO:0000313" key="2">
    <source>
        <dbReference type="EMBL" id="MWA03215.1"/>
    </source>
</evidence>
<dbReference type="AlphaFoldDB" id="A0A6I4MF79"/>
<accession>A0A6I4MF79</accession>
<organism evidence="2 3">
    <name type="scientific">Actinomadura physcomitrii</name>
    <dbReference type="NCBI Taxonomy" id="2650748"/>
    <lineage>
        <taxon>Bacteria</taxon>
        <taxon>Bacillati</taxon>
        <taxon>Actinomycetota</taxon>
        <taxon>Actinomycetes</taxon>
        <taxon>Streptosporangiales</taxon>
        <taxon>Thermomonosporaceae</taxon>
        <taxon>Actinomadura</taxon>
    </lineage>
</organism>
<dbReference type="SUPFAM" id="SSF54593">
    <property type="entry name" value="Glyoxalase/Bleomycin resistance protein/Dihydroxybiphenyl dioxygenase"/>
    <property type="match status" value="1"/>
</dbReference>
<comment type="caution">
    <text evidence="2">The sequence shown here is derived from an EMBL/GenBank/DDBJ whole genome shotgun (WGS) entry which is preliminary data.</text>
</comment>
<dbReference type="InterPro" id="IPR037523">
    <property type="entry name" value="VOC_core"/>
</dbReference>
<dbReference type="InterPro" id="IPR029068">
    <property type="entry name" value="Glyas_Bleomycin-R_OHBP_Dase"/>
</dbReference>
<gene>
    <name evidence="2" type="ORF">F8568_023120</name>
</gene>
<dbReference type="Gene3D" id="3.10.180.10">
    <property type="entry name" value="2,3-Dihydroxybiphenyl 1,2-Dioxygenase, domain 1"/>
    <property type="match status" value="1"/>
</dbReference>
<evidence type="ECO:0000313" key="3">
    <source>
        <dbReference type="Proteomes" id="UP000462055"/>
    </source>
</evidence>
<proteinExistence type="predicted"/>
<keyword evidence="3" id="KW-1185">Reference proteome</keyword>
<dbReference type="InterPro" id="IPR004360">
    <property type="entry name" value="Glyas_Fos-R_dOase_dom"/>
</dbReference>
<dbReference type="RefSeq" id="WP_151595760.1">
    <property type="nucleotide sequence ID" value="NZ_WBMS02000018.1"/>
</dbReference>